<dbReference type="PANTHER" id="PTHR24243:SF230">
    <property type="entry name" value="G-PROTEIN COUPLED RECEPTORS FAMILY 1 PROFILE DOMAIN-CONTAINING PROTEIN"/>
    <property type="match status" value="1"/>
</dbReference>
<feature type="domain" description="G-protein coupled receptors family 1 profile" evidence="10">
    <location>
        <begin position="38"/>
        <end position="323"/>
    </location>
</feature>
<feature type="transmembrane region" description="Helical" evidence="9">
    <location>
        <begin position="56"/>
        <end position="75"/>
    </location>
</feature>
<dbReference type="GO" id="GO:0005886">
    <property type="term" value="C:plasma membrane"/>
    <property type="evidence" value="ECO:0007669"/>
    <property type="project" value="TreeGrafter"/>
</dbReference>
<dbReference type="PANTHER" id="PTHR24243">
    <property type="entry name" value="G-PROTEIN COUPLED RECEPTOR"/>
    <property type="match status" value="1"/>
</dbReference>
<keyword evidence="3 9" id="KW-1133">Transmembrane helix</keyword>
<dbReference type="GO" id="GO:0004930">
    <property type="term" value="F:G protein-coupled receptor activity"/>
    <property type="evidence" value="ECO:0007669"/>
    <property type="project" value="UniProtKB-KW"/>
</dbReference>
<organism evidence="11 12">
    <name type="scientific">Elysia marginata</name>
    <dbReference type="NCBI Taxonomy" id="1093978"/>
    <lineage>
        <taxon>Eukaryota</taxon>
        <taxon>Metazoa</taxon>
        <taxon>Spiralia</taxon>
        <taxon>Lophotrochozoa</taxon>
        <taxon>Mollusca</taxon>
        <taxon>Gastropoda</taxon>
        <taxon>Heterobranchia</taxon>
        <taxon>Euthyneura</taxon>
        <taxon>Panpulmonata</taxon>
        <taxon>Sacoglossa</taxon>
        <taxon>Placobranchoidea</taxon>
        <taxon>Plakobranchidae</taxon>
        <taxon>Elysia</taxon>
    </lineage>
</organism>
<dbReference type="Gene3D" id="1.20.1070.10">
    <property type="entry name" value="Rhodopsin 7-helix transmembrane proteins"/>
    <property type="match status" value="1"/>
</dbReference>
<comment type="subcellular location">
    <subcellularLocation>
        <location evidence="1">Membrane</location>
        <topology evidence="1">Multi-pass membrane protein</topology>
    </subcellularLocation>
</comment>
<evidence type="ECO:0000259" key="10">
    <source>
        <dbReference type="PROSITE" id="PS50262"/>
    </source>
</evidence>
<feature type="transmembrane region" description="Helical" evidence="9">
    <location>
        <begin position="264"/>
        <end position="286"/>
    </location>
</feature>
<dbReference type="Proteomes" id="UP000762676">
    <property type="component" value="Unassembled WGS sequence"/>
</dbReference>
<feature type="transmembrane region" description="Helical" evidence="9">
    <location>
        <begin position="27"/>
        <end position="49"/>
    </location>
</feature>
<evidence type="ECO:0000256" key="3">
    <source>
        <dbReference type="ARBA" id="ARBA00022989"/>
    </source>
</evidence>
<feature type="transmembrane region" description="Helical" evidence="9">
    <location>
        <begin position="95"/>
        <end position="114"/>
    </location>
</feature>
<comment type="caution">
    <text evidence="11">The sequence shown here is derived from an EMBL/GenBank/DDBJ whole genome shotgun (WGS) entry which is preliminary data.</text>
</comment>
<keyword evidence="12" id="KW-1185">Reference proteome</keyword>
<protein>
    <submittedName>
        <fullName evidence="11">Neuromedin-U receptor 2-like</fullName>
    </submittedName>
</protein>
<gene>
    <name evidence="11" type="ORF">ElyMa_001259500</name>
</gene>
<keyword evidence="4" id="KW-0297">G-protein coupled receptor</keyword>
<evidence type="ECO:0000256" key="8">
    <source>
        <dbReference type="SAM" id="MobiDB-lite"/>
    </source>
</evidence>
<feature type="region of interest" description="Disordered" evidence="8">
    <location>
        <begin position="230"/>
        <end position="254"/>
    </location>
</feature>
<evidence type="ECO:0000256" key="4">
    <source>
        <dbReference type="ARBA" id="ARBA00023040"/>
    </source>
</evidence>
<dbReference type="InterPro" id="IPR017452">
    <property type="entry name" value="GPCR_Rhodpsn_7TM"/>
</dbReference>
<dbReference type="SUPFAM" id="SSF81321">
    <property type="entry name" value="Family A G protein-coupled receptor-like"/>
    <property type="match status" value="1"/>
</dbReference>
<dbReference type="Pfam" id="PF00001">
    <property type="entry name" value="7tm_1"/>
    <property type="match status" value="1"/>
</dbReference>
<reference evidence="11 12" key="1">
    <citation type="journal article" date="2021" name="Elife">
        <title>Chloroplast acquisition without the gene transfer in kleptoplastic sea slugs, Plakobranchus ocellatus.</title>
        <authorList>
            <person name="Maeda T."/>
            <person name="Takahashi S."/>
            <person name="Yoshida T."/>
            <person name="Shimamura S."/>
            <person name="Takaki Y."/>
            <person name="Nagai Y."/>
            <person name="Toyoda A."/>
            <person name="Suzuki Y."/>
            <person name="Arimoto A."/>
            <person name="Ishii H."/>
            <person name="Satoh N."/>
            <person name="Nishiyama T."/>
            <person name="Hasebe M."/>
            <person name="Maruyama T."/>
            <person name="Minagawa J."/>
            <person name="Obokata J."/>
            <person name="Shigenobu S."/>
        </authorList>
    </citation>
    <scope>NUCLEOTIDE SEQUENCE [LARGE SCALE GENOMIC DNA]</scope>
</reference>
<evidence type="ECO:0000256" key="2">
    <source>
        <dbReference type="ARBA" id="ARBA00022692"/>
    </source>
</evidence>
<feature type="compositionally biased region" description="Polar residues" evidence="8">
    <location>
        <begin position="231"/>
        <end position="241"/>
    </location>
</feature>
<evidence type="ECO:0000313" key="12">
    <source>
        <dbReference type="Proteomes" id="UP000762676"/>
    </source>
</evidence>
<keyword evidence="7" id="KW-0807">Transducer</keyword>
<sequence length="374" mass="42589">MLVLQSQENIDYIRQKCTQARITRHCFAITSFAVGVPANTLALVALMTLRPRSIGLFYIALLTASDFAAVVLRFVDYLMVEHAVYTPLLLCGFRGTLVNFFPCYANWLLVVIVFERYYTLRFPLHKNAHFTFSRARLLVAGLGLVLFLYNLPRTFMAGQTQGGYCIAIENFIYEVMSDIDQVLLFYGPLVLIFLLVGLIAHALLQAQEARERMFASHSLQARDDKRLSTAIEGNNSRSRQGSEAPLNEHTSRMLRQQRKNERSLTIMMFCAAIFFVVMTCPLIVMMHVRPDPMVGVAELNFKFNITWARGLNMLTHAANFFLYFMTCRRMRNHLCKILRLGNLQTLCGCVGNDSVQSAETEMTNSRLEHHANGQ</sequence>
<feature type="transmembrane region" description="Helical" evidence="9">
    <location>
        <begin position="135"/>
        <end position="152"/>
    </location>
</feature>
<evidence type="ECO:0000256" key="6">
    <source>
        <dbReference type="ARBA" id="ARBA00023170"/>
    </source>
</evidence>
<dbReference type="PROSITE" id="PS50262">
    <property type="entry name" value="G_PROTEIN_RECEP_F1_2"/>
    <property type="match status" value="1"/>
</dbReference>
<keyword evidence="2 9" id="KW-0812">Transmembrane</keyword>
<accession>A0AAV4IHV1</accession>
<feature type="transmembrane region" description="Helical" evidence="9">
    <location>
        <begin position="306"/>
        <end position="324"/>
    </location>
</feature>
<dbReference type="EMBL" id="BMAT01002485">
    <property type="protein sequence ID" value="GFS07836.1"/>
    <property type="molecule type" value="Genomic_DNA"/>
</dbReference>
<evidence type="ECO:0000313" key="11">
    <source>
        <dbReference type="EMBL" id="GFS07836.1"/>
    </source>
</evidence>
<dbReference type="InterPro" id="IPR000276">
    <property type="entry name" value="GPCR_Rhodpsn"/>
</dbReference>
<evidence type="ECO:0000256" key="9">
    <source>
        <dbReference type="SAM" id="Phobius"/>
    </source>
</evidence>
<evidence type="ECO:0000256" key="1">
    <source>
        <dbReference type="ARBA" id="ARBA00004141"/>
    </source>
</evidence>
<evidence type="ECO:0000256" key="7">
    <source>
        <dbReference type="ARBA" id="ARBA00023224"/>
    </source>
</evidence>
<dbReference type="AlphaFoldDB" id="A0AAV4IHV1"/>
<keyword evidence="6 11" id="KW-0675">Receptor</keyword>
<name>A0AAV4IHV1_9GAST</name>
<keyword evidence="5 9" id="KW-0472">Membrane</keyword>
<evidence type="ECO:0000256" key="5">
    <source>
        <dbReference type="ARBA" id="ARBA00023136"/>
    </source>
</evidence>
<feature type="transmembrane region" description="Helical" evidence="9">
    <location>
        <begin position="183"/>
        <end position="204"/>
    </location>
</feature>
<proteinExistence type="predicted"/>